<reference evidence="2" key="1">
    <citation type="submission" date="2018-07" db="EMBL/GenBank/DDBJ databases">
        <authorList>
            <person name="Blom J."/>
        </authorList>
    </citation>
    <scope>NUCLEOTIDE SEQUENCE [LARGE SCALE GENOMIC DNA]</scope>
    <source>
        <strain evidence="2">CCOS 864</strain>
    </source>
</reference>
<accession>A0A380STH8</accession>
<evidence type="ECO:0000313" key="1">
    <source>
        <dbReference type="EMBL" id="SUQ61023.1"/>
    </source>
</evidence>
<name>A0A380STH8_9PSED</name>
<evidence type="ECO:0000313" key="2">
    <source>
        <dbReference type="Proteomes" id="UP000255177"/>
    </source>
</evidence>
<dbReference type="RefSeq" id="WP_115084872.1">
    <property type="nucleotide sequence ID" value="NZ_CBCSFG010000002.1"/>
</dbReference>
<evidence type="ECO:0008006" key="3">
    <source>
        <dbReference type="Google" id="ProtNLM"/>
    </source>
</evidence>
<sequence length="220" mass="24539">MDSQKILLGSNDQGLGQVGGGARLPRLDLWPLTPDTQEPMTPLCTITERFLPINFIPAGMALTVFITARQHGGAFNRAVQRHYTVNQQDDLDKTGNGYARVILHTLAEQELLPAVPPLLLERSFIQFEPLSAQEEDEELADEDSGLEVSKPLGRPSWLQDPIYEPQRYQFLMQLLDSDIAKASPAHEGLLADGIGYLYVNRQARRGKEGDEGGFFFIQFT</sequence>
<protein>
    <recommendedName>
        <fullName evidence="3">DUF1963 domain-containing protein</fullName>
    </recommendedName>
</protein>
<dbReference type="AlphaFoldDB" id="A0A380STH8"/>
<gene>
    <name evidence="1" type="ORF">CCOS864_00428</name>
</gene>
<organism evidence="1 2">
    <name type="scientific">Pseudomonas wadenswilerensis</name>
    <dbReference type="NCBI Taxonomy" id="1785161"/>
    <lineage>
        <taxon>Bacteria</taxon>
        <taxon>Pseudomonadati</taxon>
        <taxon>Pseudomonadota</taxon>
        <taxon>Gammaproteobacteria</taxon>
        <taxon>Pseudomonadales</taxon>
        <taxon>Pseudomonadaceae</taxon>
        <taxon>Pseudomonas</taxon>
    </lineage>
</organism>
<dbReference type="EMBL" id="UIDD01000001">
    <property type="protein sequence ID" value="SUQ61023.1"/>
    <property type="molecule type" value="Genomic_DNA"/>
</dbReference>
<dbReference type="Proteomes" id="UP000255177">
    <property type="component" value="Unassembled WGS sequence"/>
</dbReference>
<proteinExistence type="predicted"/>
<keyword evidence="2" id="KW-1185">Reference proteome</keyword>